<dbReference type="RefSeq" id="WP_346823966.1">
    <property type="nucleotide sequence ID" value="NZ_JBDKWZ010000020.1"/>
</dbReference>
<dbReference type="AlphaFoldDB" id="A0AAW9S7L2"/>
<reference evidence="1 2" key="1">
    <citation type="submission" date="2024-04" db="EMBL/GenBank/DDBJ databases">
        <title>Novel genus in family Flammeovirgaceae.</title>
        <authorList>
            <person name="Nguyen T.H."/>
            <person name="Vuong T.Q."/>
            <person name="Le H."/>
            <person name="Kim S.-G."/>
        </authorList>
    </citation>
    <scope>NUCLEOTIDE SEQUENCE [LARGE SCALE GENOMIC DNA]</scope>
    <source>
        <strain evidence="1 2">JCM 23209</strain>
    </source>
</reference>
<dbReference type="Pfam" id="PF11066">
    <property type="entry name" value="DUF2867"/>
    <property type="match status" value="1"/>
</dbReference>
<comment type="caution">
    <text evidence="1">The sequence shown here is derived from an EMBL/GenBank/DDBJ whole genome shotgun (WGS) entry which is preliminary data.</text>
</comment>
<evidence type="ECO:0000313" key="1">
    <source>
        <dbReference type="EMBL" id="MEN7551185.1"/>
    </source>
</evidence>
<protein>
    <submittedName>
        <fullName evidence="1">DUF2867 domain-containing protein</fullName>
    </submittedName>
</protein>
<sequence length="173" mass="19561">MMNIVKVNLPSNTLVSRHFSTIDFADGFQAPVSTQGKLTKEDIVKAFFQSSPGWIKVLMQIRNFLASLVGLKTGKTKEVTSITLKKGQLTGLFHIYDVAENEVLLGENDKHLDFRVSFIKEKLTHSKHLLTICTIVQIHGALGRVYWLFVKPFHKRIVPVILRNMIKGLEAKC</sequence>
<evidence type="ECO:0000313" key="2">
    <source>
        <dbReference type="Proteomes" id="UP001403385"/>
    </source>
</evidence>
<proteinExistence type="predicted"/>
<dbReference type="EMBL" id="JBDKWZ010000020">
    <property type="protein sequence ID" value="MEN7551185.1"/>
    <property type="molecule type" value="Genomic_DNA"/>
</dbReference>
<dbReference type="InterPro" id="IPR021295">
    <property type="entry name" value="DUF2867"/>
</dbReference>
<keyword evidence="2" id="KW-1185">Reference proteome</keyword>
<dbReference type="Proteomes" id="UP001403385">
    <property type="component" value="Unassembled WGS sequence"/>
</dbReference>
<accession>A0AAW9S7L2</accession>
<organism evidence="1 2">
    <name type="scientific">Rapidithrix thailandica</name>
    <dbReference type="NCBI Taxonomy" id="413964"/>
    <lineage>
        <taxon>Bacteria</taxon>
        <taxon>Pseudomonadati</taxon>
        <taxon>Bacteroidota</taxon>
        <taxon>Cytophagia</taxon>
        <taxon>Cytophagales</taxon>
        <taxon>Flammeovirgaceae</taxon>
        <taxon>Rapidithrix</taxon>
    </lineage>
</organism>
<gene>
    <name evidence="1" type="ORF">AAG747_24925</name>
</gene>
<name>A0AAW9S7L2_9BACT</name>